<gene>
    <name evidence="2" type="ORF">RIF29_06761</name>
</gene>
<evidence type="ECO:0000313" key="2">
    <source>
        <dbReference type="EMBL" id="KAK7291535.1"/>
    </source>
</evidence>
<dbReference type="Proteomes" id="UP001372338">
    <property type="component" value="Unassembled WGS sequence"/>
</dbReference>
<keyword evidence="3" id="KW-1185">Reference proteome</keyword>
<feature type="region of interest" description="Disordered" evidence="1">
    <location>
        <begin position="54"/>
        <end position="76"/>
    </location>
</feature>
<accession>A0AAN9J3H3</accession>
<dbReference type="EMBL" id="JAYWIO010000001">
    <property type="protein sequence ID" value="KAK7291535.1"/>
    <property type="molecule type" value="Genomic_DNA"/>
</dbReference>
<reference evidence="2 3" key="1">
    <citation type="submission" date="2024-01" db="EMBL/GenBank/DDBJ databases">
        <title>The genomes of 5 underutilized Papilionoideae crops provide insights into root nodulation and disease resistanc.</title>
        <authorList>
            <person name="Yuan L."/>
        </authorList>
    </citation>
    <scope>NUCLEOTIDE SEQUENCE [LARGE SCALE GENOMIC DNA]</scope>
    <source>
        <strain evidence="2">ZHUSHIDOU_FW_LH</strain>
        <tissue evidence="2">Leaf</tissue>
    </source>
</reference>
<dbReference type="InterPro" id="IPR044592">
    <property type="entry name" value="RING1A/B"/>
</dbReference>
<dbReference type="PANTHER" id="PTHR46537">
    <property type="entry name" value="OS11G0578200 PROTEIN"/>
    <property type="match status" value="1"/>
</dbReference>
<feature type="compositionally biased region" description="Basic and acidic residues" evidence="1">
    <location>
        <begin position="54"/>
        <end position="67"/>
    </location>
</feature>
<proteinExistence type="predicted"/>
<comment type="caution">
    <text evidence="2">The sequence shown here is derived from an EMBL/GenBank/DDBJ whole genome shotgun (WGS) entry which is preliminary data.</text>
</comment>
<evidence type="ECO:0000256" key="1">
    <source>
        <dbReference type="SAM" id="MobiDB-lite"/>
    </source>
</evidence>
<dbReference type="PANTHER" id="PTHR46537:SF3">
    <property type="entry name" value="E3 UBIQUITIN-PROTEIN LIGASE RING1A"/>
    <property type="match status" value="1"/>
</dbReference>
<evidence type="ECO:0000313" key="3">
    <source>
        <dbReference type="Proteomes" id="UP001372338"/>
    </source>
</evidence>
<sequence length="304" mass="34108">MKADRRPLSTIKSKLVREVVLALPAIVRCSVCQVRIEVKGIPENIPNRLCKECEKKSSKKQPNERKGGKPLSADSLRKISSNMKESSRDAIDDIPETSFNAQLRSMGLLSPNQEKNAADDRRTTYQEDVADFARGIRSSSNALNWVGTGTRRNIRDATSARKKLVNGLIDHLDGIKLSDQPSIFVKLISYKEERVRNLPRPYLCCRPSLSIEQLIQYVAREASLQTEEAELYVVKECPADIIGGEATFNPNNHTCQILADGKATLDELKIDNLNHGYLVIAYKKKMWDLNEAWPTIDEEGEAIA</sequence>
<name>A0AAN9J3H3_CROPI</name>
<protein>
    <submittedName>
        <fullName evidence="2">Uncharacterized protein</fullName>
    </submittedName>
</protein>
<dbReference type="AlphaFoldDB" id="A0AAN9J3H3"/>
<feature type="region of interest" description="Disordered" evidence="1">
    <location>
        <begin position="104"/>
        <end position="123"/>
    </location>
</feature>
<organism evidence="2 3">
    <name type="scientific">Crotalaria pallida</name>
    <name type="common">Smooth rattlebox</name>
    <name type="synonym">Crotalaria striata</name>
    <dbReference type="NCBI Taxonomy" id="3830"/>
    <lineage>
        <taxon>Eukaryota</taxon>
        <taxon>Viridiplantae</taxon>
        <taxon>Streptophyta</taxon>
        <taxon>Embryophyta</taxon>
        <taxon>Tracheophyta</taxon>
        <taxon>Spermatophyta</taxon>
        <taxon>Magnoliopsida</taxon>
        <taxon>eudicotyledons</taxon>
        <taxon>Gunneridae</taxon>
        <taxon>Pentapetalae</taxon>
        <taxon>rosids</taxon>
        <taxon>fabids</taxon>
        <taxon>Fabales</taxon>
        <taxon>Fabaceae</taxon>
        <taxon>Papilionoideae</taxon>
        <taxon>50 kb inversion clade</taxon>
        <taxon>genistoids sensu lato</taxon>
        <taxon>core genistoids</taxon>
        <taxon>Crotalarieae</taxon>
        <taxon>Crotalaria</taxon>
    </lineage>
</organism>